<organism evidence="1 2">
    <name type="scientific">Dreissena polymorpha</name>
    <name type="common">Zebra mussel</name>
    <name type="synonym">Mytilus polymorpha</name>
    <dbReference type="NCBI Taxonomy" id="45954"/>
    <lineage>
        <taxon>Eukaryota</taxon>
        <taxon>Metazoa</taxon>
        <taxon>Spiralia</taxon>
        <taxon>Lophotrochozoa</taxon>
        <taxon>Mollusca</taxon>
        <taxon>Bivalvia</taxon>
        <taxon>Autobranchia</taxon>
        <taxon>Heteroconchia</taxon>
        <taxon>Euheterodonta</taxon>
        <taxon>Imparidentia</taxon>
        <taxon>Neoheterodontei</taxon>
        <taxon>Myida</taxon>
        <taxon>Dreissenoidea</taxon>
        <taxon>Dreissenidae</taxon>
        <taxon>Dreissena</taxon>
    </lineage>
</organism>
<dbReference type="EMBL" id="JAIWYP010000015">
    <property type="protein sequence ID" value="KAH3704685.1"/>
    <property type="molecule type" value="Genomic_DNA"/>
</dbReference>
<dbReference type="AlphaFoldDB" id="A0A9D4BIM0"/>
<keyword evidence="2" id="KW-1185">Reference proteome</keyword>
<evidence type="ECO:0000313" key="2">
    <source>
        <dbReference type="Proteomes" id="UP000828390"/>
    </source>
</evidence>
<accession>A0A9D4BIM0</accession>
<sequence>MSDKLACAAGGELAVCVRSIGGRIEQVGGHNVPAGRTGGGLVVIRSQSVNKQIINNK</sequence>
<gene>
    <name evidence="1" type="ORF">DPMN_079747</name>
</gene>
<proteinExistence type="predicted"/>
<comment type="caution">
    <text evidence="1">The sequence shown here is derived from an EMBL/GenBank/DDBJ whole genome shotgun (WGS) entry which is preliminary data.</text>
</comment>
<dbReference type="Proteomes" id="UP000828390">
    <property type="component" value="Unassembled WGS sequence"/>
</dbReference>
<reference evidence="1" key="2">
    <citation type="submission" date="2020-11" db="EMBL/GenBank/DDBJ databases">
        <authorList>
            <person name="McCartney M.A."/>
            <person name="Auch B."/>
            <person name="Kono T."/>
            <person name="Mallez S."/>
            <person name="Becker A."/>
            <person name="Gohl D.M."/>
            <person name="Silverstein K.A.T."/>
            <person name="Koren S."/>
            <person name="Bechman K.B."/>
            <person name="Herman A."/>
            <person name="Abrahante J.E."/>
            <person name="Garbe J."/>
        </authorList>
    </citation>
    <scope>NUCLEOTIDE SEQUENCE</scope>
    <source>
        <strain evidence="1">Duluth1</strain>
        <tissue evidence="1">Whole animal</tissue>
    </source>
</reference>
<protein>
    <submittedName>
        <fullName evidence="1">Uncharacterized protein</fullName>
    </submittedName>
</protein>
<evidence type="ECO:0000313" key="1">
    <source>
        <dbReference type="EMBL" id="KAH3704685.1"/>
    </source>
</evidence>
<reference evidence="1" key="1">
    <citation type="journal article" date="2019" name="bioRxiv">
        <title>The Genome of the Zebra Mussel, Dreissena polymorpha: A Resource for Invasive Species Research.</title>
        <authorList>
            <person name="McCartney M.A."/>
            <person name="Auch B."/>
            <person name="Kono T."/>
            <person name="Mallez S."/>
            <person name="Zhang Y."/>
            <person name="Obille A."/>
            <person name="Becker A."/>
            <person name="Abrahante J.E."/>
            <person name="Garbe J."/>
            <person name="Badalamenti J.P."/>
            <person name="Herman A."/>
            <person name="Mangelson H."/>
            <person name="Liachko I."/>
            <person name="Sullivan S."/>
            <person name="Sone E.D."/>
            <person name="Koren S."/>
            <person name="Silverstein K.A.T."/>
            <person name="Beckman K.B."/>
            <person name="Gohl D.M."/>
        </authorList>
    </citation>
    <scope>NUCLEOTIDE SEQUENCE</scope>
    <source>
        <strain evidence="1">Duluth1</strain>
        <tissue evidence="1">Whole animal</tissue>
    </source>
</reference>
<name>A0A9D4BIM0_DREPO</name>